<name>W1PSU9_AMBTC</name>
<evidence type="ECO:0000259" key="4">
    <source>
        <dbReference type="Pfam" id="PF14363"/>
    </source>
</evidence>
<dbReference type="InterPro" id="IPR027417">
    <property type="entry name" value="P-loop_NTPase"/>
</dbReference>
<feature type="domain" description="AAA-type ATPase N-terminal" evidence="4">
    <location>
        <begin position="30"/>
        <end position="104"/>
    </location>
</feature>
<reference evidence="7" key="1">
    <citation type="journal article" date="2013" name="Science">
        <title>The Amborella genome and the evolution of flowering plants.</title>
        <authorList>
            <consortium name="Amborella Genome Project"/>
        </authorList>
    </citation>
    <scope>NUCLEOTIDE SEQUENCE [LARGE SCALE GENOMIC DNA]</scope>
</reference>
<dbReference type="InterPro" id="IPR058017">
    <property type="entry name" value="At3g28540-like_C"/>
</dbReference>
<dbReference type="OMA" id="SAQKTHG"/>
<feature type="domain" description="AAA+ ATPase At3g28540-like C-terminal" evidence="5">
    <location>
        <begin position="331"/>
        <end position="395"/>
    </location>
</feature>
<dbReference type="PANTHER" id="PTHR23070">
    <property type="entry name" value="BCS1 AAA-TYPE ATPASE"/>
    <property type="match status" value="1"/>
</dbReference>
<evidence type="ECO:0000259" key="5">
    <source>
        <dbReference type="Pfam" id="PF25568"/>
    </source>
</evidence>
<protein>
    <recommendedName>
        <fullName evidence="8">AAA+ ATPase domain-containing protein</fullName>
    </recommendedName>
</protein>
<dbReference type="HOGENOM" id="CLU_010189_0_4_1"/>
<evidence type="ECO:0000256" key="1">
    <source>
        <dbReference type="ARBA" id="ARBA00001946"/>
    </source>
</evidence>
<dbReference type="Gramene" id="ERN10771">
    <property type="protein sequence ID" value="ERN10771"/>
    <property type="gene ID" value="AMTR_s00027p00211720"/>
</dbReference>
<organism evidence="6 7">
    <name type="scientific">Amborella trichopoda</name>
    <dbReference type="NCBI Taxonomy" id="13333"/>
    <lineage>
        <taxon>Eukaryota</taxon>
        <taxon>Viridiplantae</taxon>
        <taxon>Streptophyta</taxon>
        <taxon>Embryophyta</taxon>
        <taxon>Tracheophyta</taxon>
        <taxon>Spermatophyta</taxon>
        <taxon>Magnoliopsida</taxon>
        <taxon>Amborellales</taxon>
        <taxon>Amborellaceae</taxon>
        <taxon>Amborella</taxon>
    </lineage>
</organism>
<dbReference type="Gene3D" id="3.40.50.300">
    <property type="entry name" value="P-loop containing nucleotide triphosphate hydrolases"/>
    <property type="match status" value="1"/>
</dbReference>
<dbReference type="InterPro" id="IPR003959">
    <property type="entry name" value="ATPase_AAA_core"/>
</dbReference>
<keyword evidence="7" id="KW-1185">Reference proteome</keyword>
<keyword evidence="2" id="KW-0460">Magnesium</keyword>
<proteinExistence type="predicted"/>
<dbReference type="GO" id="GO:0005524">
    <property type="term" value="F:ATP binding"/>
    <property type="evidence" value="ECO:0007669"/>
    <property type="project" value="InterPro"/>
</dbReference>
<dbReference type="Pfam" id="PF25568">
    <property type="entry name" value="AAA_lid_At3g28540"/>
    <property type="match status" value="1"/>
</dbReference>
<evidence type="ECO:0000259" key="3">
    <source>
        <dbReference type="Pfam" id="PF00004"/>
    </source>
</evidence>
<feature type="domain" description="ATPase AAA-type core" evidence="3">
    <location>
        <begin position="207"/>
        <end position="329"/>
    </location>
</feature>
<dbReference type="InterPro" id="IPR025753">
    <property type="entry name" value="AAA_N_dom"/>
</dbReference>
<gene>
    <name evidence="6" type="ORF">AMTR_s00027p00211720</name>
</gene>
<dbReference type="SUPFAM" id="SSF52540">
    <property type="entry name" value="P-loop containing nucleoside triphosphate hydrolases"/>
    <property type="match status" value="1"/>
</dbReference>
<accession>W1PSU9</accession>
<evidence type="ECO:0000313" key="6">
    <source>
        <dbReference type="EMBL" id="ERN10771.1"/>
    </source>
</evidence>
<dbReference type="Pfam" id="PF00004">
    <property type="entry name" value="AAA"/>
    <property type="match status" value="1"/>
</dbReference>
<dbReference type="AlphaFoldDB" id="W1PSU9"/>
<comment type="cofactor">
    <cofactor evidence="1">
        <name>Mg(2+)</name>
        <dbReference type="ChEBI" id="CHEBI:18420"/>
    </cofactor>
</comment>
<sequence>MTLSNLLPILCAIALCAFLLHLLFSAINRRHSCRIYRIPEHNGISNEKNSLYSKVSIYVTALSQAEDADFSNLYAKNSGEFFLQPDSNHAIKDSFLGTTVWWKHEAPVSEKAFLLQIKKASKPGFLRPYLQHVQAMANEGEARRREPRLHTNASGNQWRSVPFKHPATFETLAMDADLKNKIKSDLEAFVKGRNYYQKLGRPWKRNYLFYGPAGTGKSSTIAAMANFLCYDVYDLQLSNLTDDSDLKLSLMQTSGRSILVVEDIDRFLGGNLAGKGSPSFSGVLNFMDGLWSSCVEERIMVFTMSSENKEVIEPIFLRPGRLDVQVCFPHCTFPAFKAMANSYLGVKDHKLFPHVKESFDSGGVLTPAEIGEILMVNKSSPSRAIKSVINALQSSSRSCKLAVNSAGNRAGRGVGFGERQSSPEEGSPENCGVIKREVQSVLELKKLYSFLRLKSGRKLGFQLNPS</sequence>
<dbReference type="STRING" id="13333.W1PSU9"/>
<dbReference type="Proteomes" id="UP000017836">
    <property type="component" value="Unassembled WGS sequence"/>
</dbReference>
<evidence type="ECO:0008006" key="8">
    <source>
        <dbReference type="Google" id="ProtNLM"/>
    </source>
</evidence>
<evidence type="ECO:0000313" key="7">
    <source>
        <dbReference type="Proteomes" id="UP000017836"/>
    </source>
</evidence>
<dbReference type="Pfam" id="PF14363">
    <property type="entry name" value="AAA_assoc"/>
    <property type="match status" value="1"/>
</dbReference>
<dbReference type="eggNOG" id="KOG0743">
    <property type="taxonomic scope" value="Eukaryota"/>
</dbReference>
<dbReference type="GO" id="GO:0016887">
    <property type="term" value="F:ATP hydrolysis activity"/>
    <property type="evidence" value="ECO:0007669"/>
    <property type="project" value="InterPro"/>
</dbReference>
<dbReference type="EMBL" id="KI392798">
    <property type="protein sequence ID" value="ERN10771.1"/>
    <property type="molecule type" value="Genomic_DNA"/>
</dbReference>
<dbReference type="InterPro" id="IPR050747">
    <property type="entry name" value="Mitochondrial_chaperone_BCS1"/>
</dbReference>
<evidence type="ECO:0000256" key="2">
    <source>
        <dbReference type="ARBA" id="ARBA00022842"/>
    </source>
</evidence>